<sequence length="69" mass="7730">MKSVISWILVTDLTVQVLTETTSFLHLLLANEPHLYVVGVLGERVALPCDMTPNTADDEVSLVLWYKDD</sequence>
<evidence type="ECO:0000313" key="2">
    <source>
        <dbReference type="Proteomes" id="UP000821853"/>
    </source>
</evidence>
<reference evidence="1 2" key="1">
    <citation type="journal article" date="2020" name="Cell">
        <title>Large-Scale Comparative Analyses of Tick Genomes Elucidate Their Genetic Diversity and Vector Capacities.</title>
        <authorList>
            <consortium name="Tick Genome and Microbiome Consortium (TIGMIC)"/>
            <person name="Jia N."/>
            <person name="Wang J."/>
            <person name="Shi W."/>
            <person name="Du L."/>
            <person name="Sun Y."/>
            <person name="Zhan W."/>
            <person name="Jiang J.F."/>
            <person name="Wang Q."/>
            <person name="Zhang B."/>
            <person name="Ji P."/>
            <person name="Bell-Sakyi L."/>
            <person name="Cui X.M."/>
            <person name="Yuan T.T."/>
            <person name="Jiang B.G."/>
            <person name="Yang W.F."/>
            <person name="Lam T.T."/>
            <person name="Chang Q.C."/>
            <person name="Ding S.J."/>
            <person name="Wang X.J."/>
            <person name="Zhu J.G."/>
            <person name="Ruan X.D."/>
            <person name="Zhao L."/>
            <person name="Wei J.T."/>
            <person name="Ye R.Z."/>
            <person name="Que T.C."/>
            <person name="Du C.H."/>
            <person name="Zhou Y.H."/>
            <person name="Cheng J.X."/>
            <person name="Dai P.F."/>
            <person name="Guo W.B."/>
            <person name="Han X.H."/>
            <person name="Huang E.J."/>
            <person name="Li L.F."/>
            <person name="Wei W."/>
            <person name="Gao Y.C."/>
            <person name="Liu J.Z."/>
            <person name="Shao H.Z."/>
            <person name="Wang X."/>
            <person name="Wang C.C."/>
            <person name="Yang T.C."/>
            <person name="Huo Q.B."/>
            <person name="Li W."/>
            <person name="Chen H.Y."/>
            <person name="Chen S.E."/>
            <person name="Zhou L.G."/>
            <person name="Ni X.B."/>
            <person name="Tian J.H."/>
            <person name="Sheng Y."/>
            <person name="Liu T."/>
            <person name="Pan Y.S."/>
            <person name="Xia L.Y."/>
            <person name="Li J."/>
            <person name="Zhao F."/>
            <person name="Cao W.C."/>
        </authorList>
    </citation>
    <scope>NUCLEOTIDE SEQUENCE [LARGE SCALE GENOMIC DNA]</scope>
    <source>
        <strain evidence="1">HaeL-2018</strain>
    </source>
</reference>
<dbReference type="Gene3D" id="2.60.40.10">
    <property type="entry name" value="Immunoglobulins"/>
    <property type="match status" value="1"/>
</dbReference>
<organism evidence="1 2">
    <name type="scientific">Haemaphysalis longicornis</name>
    <name type="common">Bush tick</name>
    <dbReference type="NCBI Taxonomy" id="44386"/>
    <lineage>
        <taxon>Eukaryota</taxon>
        <taxon>Metazoa</taxon>
        <taxon>Ecdysozoa</taxon>
        <taxon>Arthropoda</taxon>
        <taxon>Chelicerata</taxon>
        <taxon>Arachnida</taxon>
        <taxon>Acari</taxon>
        <taxon>Parasitiformes</taxon>
        <taxon>Ixodida</taxon>
        <taxon>Ixodoidea</taxon>
        <taxon>Ixodidae</taxon>
        <taxon>Haemaphysalinae</taxon>
        <taxon>Haemaphysalis</taxon>
    </lineage>
</organism>
<dbReference type="EMBL" id="JABSTR010000004">
    <property type="protein sequence ID" value="KAH9367550.1"/>
    <property type="molecule type" value="Genomic_DNA"/>
</dbReference>
<dbReference type="AlphaFoldDB" id="A0A9J6FMU4"/>
<dbReference type="VEuPathDB" id="VectorBase:HLOH_041659"/>
<gene>
    <name evidence="1" type="ORF">HPB48_001642</name>
</gene>
<accession>A0A9J6FMU4</accession>
<dbReference type="OrthoDB" id="10006996at2759"/>
<protein>
    <submittedName>
        <fullName evidence="1">Uncharacterized protein</fullName>
    </submittedName>
</protein>
<dbReference type="Proteomes" id="UP000821853">
    <property type="component" value="Chromosome 2"/>
</dbReference>
<comment type="caution">
    <text evidence="1">The sequence shown here is derived from an EMBL/GenBank/DDBJ whole genome shotgun (WGS) entry which is preliminary data.</text>
</comment>
<evidence type="ECO:0000313" key="1">
    <source>
        <dbReference type="EMBL" id="KAH9367550.1"/>
    </source>
</evidence>
<name>A0A9J6FMU4_HAELO</name>
<dbReference type="InterPro" id="IPR013783">
    <property type="entry name" value="Ig-like_fold"/>
</dbReference>
<keyword evidence="2" id="KW-1185">Reference proteome</keyword>
<proteinExistence type="predicted"/>